<dbReference type="InterPro" id="IPR012942">
    <property type="entry name" value="SRR1-like"/>
</dbReference>
<dbReference type="EMBL" id="MZNU01000058">
    <property type="protein sequence ID" value="OWP06111.1"/>
    <property type="molecule type" value="Genomic_DNA"/>
</dbReference>
<evidence type="ECO:0000313" key="3">
    <source>
        <dbReference type="EMBL" id="OWP06111.1"/>
    </source>
</evidence>
<keyword evidence="4" id="KW-1185">Reference proteome</keyword>
<accession>A0A218ZDF8</accession>
<dbReference type="PANTHER" id="PTHR42080:SF1">
    <property type="entry name" value="SRR1-LIKE DOMAIN-CONTAINING PROTEIN"/>
    <property type="match status" value="1"/>
</dbReference>
<sequence>MKDVDFAEDENASGRLQVVACSSQLAVGSLQLAVGTRAVRRCGRTRQLQTERYPTGTQQIPETERVRLRSATFFGYRNHLLMEDLQAKTKGKARRSRKKKEANTNTSKPTIVHTKRKEVEGNDGWIHIVDKPRSKKANAKAFTQLLQGGDFEINGVNYVHRTLAEMEEEFDHWKRSWGERPACKDLKERIRDIENARKIQNIVVLGLGSLQSARREGRRASATQLAALQTIVGSLERGAELQLTFQDPQFTDVDKEFLTSLGYKVVDDPEAFTEVGEGSLVYAIHCYGEVYKAISQRPRPAVLIGTNVENFRRFDSQVTLHD</sequence>
<feature type="compositionally biased region" description="Basic residues" evidence="1">
    <location>
        <begin position="89"/>
        <end position="100"/>
    </location>
</feature>
<evidence type="ECO:0000256" key="1">
    <source>
        <dbReference type="SAM" id="MobiDB-lite"/>
    </source>
</evidence>
<evidence type="ECO:0000313" key="4">
    <source>
        <dbReference type="Proteomes" id="UP000242519"/>
    </source>
</evidence>
<organism evidence="3 4">
    <name type="scientific">Diplocarpon coronariae</name>
    <dbReference type="NCBI Taxonomy" id="2795749"/>
    <lineage>
        <taxon>Eukaryota</taxon>
        <taxon>Fungi</taxon>
        <taxon>Dikarya</taxon>
        <taxon>Ascomycota</taxon>
        <taxon>Pezizomycotina</taxon>
        <taxon>Leotiomycetes</taxon>
        <taxon>Helotiales</taxon>
        <taxon>Drepanopezizaceae</taxon>
        <taxon>Diplocarpon</taxon>
    </lineage>
</organism>
<proteinExistence type="predicted"/>
<dbReference type="OrthoDB" id="5318346at2759"/>
<dbReference type="PANTHER" id="PTHR42080">
    <property type="entry name" value="SRR1 DOMAIN-CONTAINING PROTEIN"/>
    <property type="match status" value="1"/>
</dbReference>
<dbReference type="AlphaFoldDB" id="A0A218ZDF8"/>
<dbReference type="STRING" id="503106.A0A218ZDF8"/>
<feature type="region of interest" description="Disordered" evidence="1">
    <location>
        <begin position="87"/>
        <end position="110"/>
    </location>
</feature>
<gene>
    <name evidence="3" type="ORF">B2J93_1868</name>
</gene>
<dbReference type="Proteomes" id="UP000242519">
    <property type="component" value="Unassembled WGS sequence"/>
</dbReference>
<reference evidence="3 4" key="1">
    <citation type="submission" date="2017-04" db="EMBL/GenBank/DDBJ databases">
        <title>Draft genome sequence of Marssonina coronaria NL1: causal agent of apple blotch.</title>
        <authorList>
            <person name="Cheng Q."/>
        </authorList>
    </citation>
    <scope>NUCLEOTIDE SEQUENCE [LARGE SCALE GENOMIC DNA]</scope>
    <source>
        <strain evidence="3 4">NL1</strain>
    </source>
</reference>
<name>A0A218ZDF8_9HELO</name>
<evidence type="ECO:0000259" key="2">
    <source>
        <dbReference type="Pfam" id="PF07985"/>
    </source>
</evidence>
<protein>
    <recommendedName>
        <fullName evidence="2">SRR1-like domain-containing protein</fullName>
    </recommendedName>
</protein>
<dbReference type="InParanoid" id="A0A218ZDF8"/>
<feature type="domain" description="SRR1-like" evidence="2">
    <location>
        <begin position="187"/>
        <end position="313"/>
    </location>
</feature>
<dbReference type="Pfam" id="PF07985">
    <property type="entry name" value="SRR1"/>
    <property type="match status" value="1"/>
</dbReference>
<comment type="caution">
    <text evidence="3">The sequence shown here is derived from an EMBL/GenBank/DDBJ whole genome shotgun (WGS) entry which is preliminary data.</text>
</comment>